<comment type="similarity">
    <text evidence="2">Belongs to the CPA3 antiporters (TC 2.A.63) subunit F family.</text>
</comment>
<evidence type="ECO:0000256" key="1">
    <source>
        <dbReference type="ARBA" id="ARBA00004651"/>
    </source>
</evidence>
<evidence type="ECO:0000256" key="5">
    <source>
        <dbReference type="ARBA" id="ARBA00022692"/>
    </source>
</evidence>
<dbReference type="PANTHER" id="PTHR34702">
    <property type="entry name" value="NA(+)/H(+) ANTIPORTER SUBUNIT F1"/>
    <property type="match status" value="1"/>
</dbReference>
<dbReference type="RefSeq" id="WP_266280794.1">
    <property type="nucleotide sequence ID" value="NZ_JAPKNF010000001.1"/>
</dbReference>
<dbReference type="EMBL" id="JAUSWJ010000001">
    <property type="protein sequence ID" value="MDQ0515602.1"/>
    <property type="molecule type" value="Genomic_DNA"/>
</dbReference>
<evidence type="ECO:0000313" key="9">
    <source>
        <dbReference type="EMBL" id="MDQ0515602.1"/>
    </source>
</evidence>
<keyword evidence="4" id="KW-1003">Cell membrane</keyword>
<protein>
    <submittedName>
        <fullName evidence="9">Multicomponent Na+:H+ antiporter subunit F</fullName>
    </submittedName>
</protein>
<organism evidence="9 10">
    <name type="scientific">Kaistia geumhonensis</name>
    <dbReference type="NCBI Taxonomy" id="410839"/>
    <lineage>
        <taxon>Bacteria</taxon>
        <taxon>Pseudomonadati</taxon>
        <taxon>Pseudomonadota</taxon>
        <taxon>Alphaproteobacteria</taxon>
        <taxon>Hyphomicrobiales</taxon>
        <taxon>Kaistiaceae</taxon>
        <taxon>Kaistia</taxon>
    </lineage>
</organism>
<accession>A0ABU0M3Q5</accession>
<evidence type="ECO:0000256" key="6">
    <source>
        <dbReference type="ARBA" id="ARBA00022989"/>
    </source>
</evidence>
<dbReference type="Pfam" id="PF04066">
    <property type="entry name" value="MrpF_PhaF"/>
    <property type="match status" value="1"/>
</dbReference>
<evidence type="ECO:0000256" key="8">
    <source>
        <dbReference type="SAM" id="Phobius"/>
    </source>
</evidence>
<evidence type="ECO:0000313" key="10">
    <source>
        <dbReference type="Proteomes" id="UP001223743"/>
    </source>
</evidence>
<evidence type="ECO:0000256" key="3">
    <source>
        <dbReference type="ARBA" id="ARBA00022448"/>
    </source>
</evidence>
<sequence length="94" mass="9851">MIAIFAALVAVLVAIVMLITRALTGPTIFDRLLAVNTIGNAAILIVALYGFVGGRPDFIDLGLTYALLNYVGTFAVLKFFRSGALGATTDENAS</sequence>
<dbReference type="Proteomes" id="UP001223743">
    <property type="component" value="Unassembled WGS sequence"/>
</dbReference>
<evidence type="ECO:0000256" key="4">
    <source>
        <dbReference type="ARBA" id="ARBA00022475"/>
    </source>
</evidence>
<keyword evidence="6 8" id="KW-1133">Transmembrane helix</keyword>
<evidence type="ECO:0000256" key="7">
    <source>
        <dbReference type="ARBA" id="ARBA00023136"/>
    </source>
</evidence>
<comment type="subcellular location">
    <subcellularLocation>
        <location evidence="1">Cell membrane</location>
        <topology evidence="1">Multi-pass membrane protein</topology>
    </subcellularLocation>
</comment>
<feature type="transmembrane region" description="Helical" evidence="8">
    <location>
        <begin position="32"/>
        <end position="51"/>
    </location>
</feature>
<evidence type="ECO:0000256" key="2">
    <source>
        <dbReference type="ARBA" id="ARBA00009212"/>
    </source>
</evidence>
<gene>
    <name evidence="9" type="ORF">QO015_001215</name>
</gene>
<keyword evidence="5 8" id="KW-0812">Transmembrane</keyword>
<feature type="transmembrane region" description="Helical" evidence="8">
    <location>
        <begin position="58"/>
        <end position="80"/>
    </location>
</feature>
<reference evidence="9 10" key="1">
    <citation type="submission" date="2023-07" db="EMBL/GenBank/DDBJ databases">
        <title>Genomic Encyclopedia of Type Strains, Phase IV (KMG-IV): sequencing the most valuable type-strain genomes for metagenomic binning, comparative biology and taxonomic classification.</title>
        <authorList>
            <person name="Goeker M."/>
        </authorList>
    </citation>
    <scope>NUCLEOTIDE SEQUENCE [LARGE SCALE GENOMIC DNA]</scope>
    <source>
        <strain evidence="9 10">B1-1</strain>
    </source>
</reference>
<keyword evidence="7 8" id="KW-0472">Membrane</keyword>
<keyword evidence="10" id="KW-1185">Reference proteome</keyword>
<comment type="caution">
    <text evidence="9">The sequence shown here is derived from an EMBL/GenBank/DDBJ whole genome shotgun (WGS) entry which is preliminary data.</text>
</comment>
<proteinExistence type="inferred from homology"/>
<dbReference type="PANTHER" id="PTHR34702:SF1">
    <property type="entry name" value="NA(+)_H(+) ANTIPORTER SUBUNIT F"/>
    <property type="match status" value="1"/>
</dbReference>
<name>A0ABU0M3Q5_9HYPH</name>
<keyword evidence="3" id="KW-0813">Transport</keyword>
<dbReference type="InterPro" id="IPR007208">
    <property type="entry name" value="MrpF/PhaF-like"/>
</dbReference>